<keyword evidence="1" id="KW-0812">Transmembrane</keyword>
<dbReference type="OrthoDB" id="451203at2"/>
<dbReference type="AlphaFoldDB" id="A0A2T1BXM1"/>
<dbReference type="RefSeq" id="WP_106291372.1">
    <property type="nucleotide sequence ID" value="NZ_CAWNTC010000204.1"/>
</dbReference>
<evidence type="ECO:0000313" key="3">
    <source>
        <dbReference type="Proteomes" id="UP000238762"/>
    </source>
</evidence>
<keyword evidence="3" id="KW-1185">Reference proteome</keyword>
<sequence>MRDRRSPNFLVPLGIGAAVVAAIGVGAYLYLKFLPEQQAGNPVESAKYVPEQASMVAFVSTDQKAWSKLQDFGNPQARQIVSQGLQQFTSELDRGLGESKLNFQKDIQPWLGSVMVAVLPSQDSQLGQQPKILAVAAIKDKLAAWTFYNNVKGQKDVVIKESDYKGIKISEITQQGKPFYSAVLDNHILVSDKQDNVKLGIDTAKGSASLAKKEDATKVLSKSIDLQNPIAQVYIPDYSKFIEQTLASGGSAVPLTPELQNQLKAIKSLAVGVGIDNAGIRLKEAATFDQNIIKWEYKTTPGKIISQFPSDTLFVASGEGLSRYWSMAVESYKSIPDFEKGLNQFREQVKQQLDLDLDKDILGWMNGEYALALIPSNQGVLQSVGFGGVLLFDTSDRPTAENAFTKLDAYAQKNGAKVAERSIGNVKAQEWEQPGLPTSILGHGWLDNDTVFVSLGGPSITDIISNKPAQTLDSSENFKNITESLPKQNAGYVYLDMDKLMSILSANPYISSYITPETKAVTSSIRGLGGTVTQIDKGSMQIELLLALKPKTN</sequence>
<dbReference type="Pfam" id="PF11832">
    <property type="entry name" value="DUF3352"/>
    <property type="match status" value="1"/>
</dbReference>
<dbReference type="InterPro" id="IPR021787">
    <property type="entry name" value="DUF3352"/>
</dbReference>
<keyword evidence="1" id="KW-0472">Membrane</keyword>
<reference evidence="2 3" key="1">
    <citation type="submission" date="2018-02" db="EMBL/GenBank/DDBJ databases">
        <authorList>
            <person name="Cohen D.B."/>
            <person name="Kent A.D."/>
        </authorList>
    </citation>
    <scope>NUCLEOTIDE SEQUENCE [LARGE SCALE GENOMIC DNA]</scope>
    <source>
        <strain evidence="2 3">CCAP 1448/3</strain>
    </source>
</reference>
<comment type="caution">
    <text evidence="2">The sequence shown here is derived from an EMBL/GenBank/DDBJ whole genome shotgun (WGS) entry which is preliminary data.</text>
</comment>
<name>A0A2T1BXM1_9CYAN</name>
<accession>A0A2T1BXM1</accession>
<evidence type="ECO:0000313" key="2">
    <source>
        <dbReference type="EMBL" id="PSB00760.1"/>
    </source>
</evidence>
<organism evidence="2 3">
    <name type="scientific">Merismopedia glauca CCAP 1448/3</name>
    <dbReference type="NCBI Taxonomy" id="1296344"/>
    <lineage>
        <taxon>Bacteria</taxon>
        <taxon>Bacillati</taxon>
        <taxon>Cyanobacteriota</taxon>
        <taxon>Cyanophyceae</taxon>
        <taxon>Synechococcales</taxon>
        <taxon>Merismopediaceae</taxon>
        <taxon>Merismopedia</taxon>
    </lineage>
</organism>
<gene>
    <name evidence="2" type="ORF">C7B64_21860</name>
</gene>
<dbReference type="Proteomes" id="UP000238762">
    <property type="component" value="Unassembled WGS sequence"/>
</dbReference>
<protein>
    <submittedName>
        <fullName evidence="2">Uncharacterized protein</fullName>
    </submittedName>
</protein>
<dbReference type="EMBL" id="PVWJ01000163">
    <property type="protein sequence ID" value="PSB00760.1"/>
    <property type="molecule type" value="Genomic_DNA"/>
</dbReference>
<evidence type="ECO:0000256" key="1">
    <source>
        <dbReference type="SAM" id="Phobius"/>
    </source>
</evidence>
<feature type="transmembrane region" description="Helical" evidence="1">
    <location>
        <begin position="9"/>
        <end position="31"/>
    </location>
</feature>
<reference evidence="2 3" key="2">
    <citation type="submission" date="2018-03" db="EMBL/GenBank/DDBJ databases">
        <title>The ancient ancestry and fast evolution of plastids.</title>
        <authorList>
            <person name="Moore K.R."/>
            <person name="Magnabosco C."/>
            <person name="Momper L."/>
            <person name="Gold D.A."/>
            <person name="Bosak T."/>
            <person name="Fournier G.P."/>
        </authorList>
    </citation>
    <scope>NUCLEOTIDE SEQUENCE [LARGE SCALE GENOMIC DNA]</scope>
    <source>
        <strain evidence="2 3">CCAP 1448/3</strain>
    </source>
</reference>
<proteinExistence type="predicted"/>
<keyword evidence="1" id="KW-1133">Transmembrane helix</keyword>